<feature type="region of interest" description="Disordered" evidence="1">
    <location>
        <begin position="100"/>
        <end position="142"/>
    </location>
</feature>
<sequence>MKSKTGTQRPPIRALCFEAETRRSQRPAQWSGSCSVGGFLAVTMVMLVASGSALQAQGLVQGVEQGSRAGQRAAGPVGGVLGGAIGGVVGVVGGVLGAGQQAAPAQPSPSPQATAPEQTKPSAKPKTAPRTQKSAAAATKAAASPQPAAINLAALTPEQIVASVDANVARLKTELKLSPEQEKNWAAFNNAMHNLGFNGAERVKLRAARALRDPPDDIVDQMRNEAEFLTDRAQDQRAVADAVDPLLLSLDAKQKAVFIAEMVRLSRARGLD</sequence>
<feature type="compositionally biased region" description="Polar residues" evidence="1">
    <location>
        <begin position="111"/>
        <end position="121"/>
    </location>
</feature>
<dbReference type="KEGG" id="rpe:RPE_3004"/>
<keyword evidence="2" id="KW-0472">Membrane</keyword>
<gene>
    <name evidence="3" type="ordered locus">RPE_3004</name>
</gene>
<keyword evidence="2" id="KW-1133">Transmembrane helix</keyword>
<name>Q07M93_RHOP5</name>
<dbReference type="HOGENOM" id="CLU_092710_0_0_5"/>
<keyword evidence="2" id="KW-0812">Transmembrane</keyword>
<feature type="transmembrane region" description="Helical" evidence="2">
    <location>
        <begin position="30"/>
        <end position="49"/>
    </location>
</feature>
<dbReference type="eggNOG" id="ENOG50344K2">
    <property type="taxonomic scope" value="Bacteria"/>
</dbReference>
<evidence type="ECO:0000313" key="3">
    <source>
        <dbReference type="EMBL" id="ABJ06941.1"/>
    </source>
</evidence>
<evidence type="ECO:0008006" key="4">
    <source>
        <dbReference type="Google" id="ProtNLM"/>
    </source>
</evidence>
<protein>
    <recommendedName>
        <fullName evidence="4">LTXXQ motif family protein</fullName>
    </recommendedName>
</protein>
<feature type="compositionally biased region" description="Low complexity" evidence="1">
    <location>
        <begin position="131"/>
        <end position="142"/>
    </location>
</feature>
<evidence type="ECO:0000256" key="1">
    <source>
        <dbReference type="SAM" id="MobiDB-lite"/>
    </source>
</evidence>
<evidence type="ECO:0000256" key="2">
    <source>
        <dbReference type="SAM" id="Phobius"/>
    </source>
</evidence>
<dbReference type="Pfam" id="PF07813">
    <property type="entry name" value="LTXXQ"/>
    <property type="match status" value="1"/>
</dbReference>
<proteinExistence type="predicted"/>
<dbReference type="GO" id="GO:0042597">
    <property type="term" value="C:periplasmic space"/>
    <property type="evidence" value="ECO:0007669"/>
    <property type="project" value="InterPro"/>
</dbReference>
<dbReference type="InterPro" id="IPR012899">
    <property type="entry name" value="LTXXQ"/>
</dbReference>
<organism evidence="3">
    <name type="scientific">Rhodopseudomonas palustris (strain BisA53)</name>
    <dbReference type="NCBI Taxonomy" id="316055"/>
    <lineage>
        <taxon>Bacteria</taxon>
        <taxon>Pseudomonadati</taxon>
        <taxon>Pseudomonadota</taxon>
        <taxon>Alphaproteobacteria</taxon>
        <taxon>Hyphomicrobiales</taxon>
        <taxon>Nitrobacteraceae</taxon>
        <taxon>Rhodopseudomonas</taxon>
    </lineage>
</organism>
<dbReference type="EMBL" id="CP000463">
    <property type="protein sequence ID" value="ABJ06941.1"/>
    <property type="molecule type" value="Genomic_DNA"/>
</dbReference>
<dbReference type="STRING" id="316055.RPE_3004"/>
<dbReference type="AlphaFoldDB" id="Q07M93"/>
<accession>Q07M93</accession>
<reference evidence="3" key="1">
    <citation type="submission" date="2006-09" db="EMBL/GenBank/DDBJ databases">
        <title>Complete sequence of Rhodopseudomonas palustris BisA53.</title>
        <authorList>
            <consortium name="US DOE Joint Genome Institute"/>
            <person name="Copeland A."/>
            <person name="Lucas S."/>
            <person name="Lapidus A."/>
            <person name="Barry K."/>
            <person name="Detter J.C."/>
            <person name="Glavina del Rio T."/>
            <person name="Hammon N."/>
            <person name="Israni S."/>
            <person name="Dalin E."/>
            <person name="Tice H."/>
            <person name="Pitluck S."/>
            <person name="Chain P."/>
            <person name="Malfatti S."/>
            <person name="Shin M."/>
            <person name="Vergez L."/>
            <person name="Schmutz J."/>
            <person name="Larimer F."/>
            <person name="Land M."/>
            <person name="Hauser L."/>
            <person name="Pelletier D.A."/>
            <person name="Kyrpides N."/>
            <person name="Kim E."/>
            <person name="Harwood C.S."/>
            <person name="Oda Y."/>
            <person name="Richardson P."/>
        </authorList>
    </citation>
    <scope>NUCLEOTIDE SEQUENCE [LARGE SCALE GENOMIC DNA]</scope>
    <source>
        <strain evidence="3">BisA53</strain>
    </source>
</reference>